<accession>T1CXG4</accession>
<organism evidence="1">
    <name type="scientific">mine drainage metagenome</name>
    <dbReference type="NCBI Taxonomy" id="410659"/>
    <lineage>
        <taxon>unclassified sequences</taxon>
        <taxon>metagenomes</taxon>
        <taxon>ecological metagenomes</taxon>
    </lineage>
</organism>
<name>T1CXG4_9ZZZZ</name>
<comment type="caution">
    <text evidence="1">The sequence shown here is derived from an EMBL/GenBank/DDBJ whole genome shotgun (WGS) entry which is preliminary data.</text>
</comment>
<evidence type="ECO:0000313" key="1">
    <source>
        <dbReference type="EMBL" id="EQD74805.1"/>
    </source>
</evidence>
<sequence length="376" mass="42162">MAASEAVSLGYGGVSIVSRACGLSRKAIHKGMHELEEGEPLVGRVRRTGGGRKSITQSDPELVQTLEGLIDEQTRGDPESALRWICKSTRAIAQELAEQDHPISHVKVAQVLHSLDYSLQSNRKTEEGADHPDRDAQFRHINLTVKRCLRQGQPVISVDTKKKELIGNYHNAGQQWRASKAPLRVQGHDFPGPDVPRAFPYGIYDIGRNAGFVNVGTDHDTGAFAVASIRGWWRAEGRRLYPDAKKILITADGGGSNGWRLRLWKLELQKFADQADLAVAVCHFPPGTSKWNKIEHRLFSFISSNWRGEPLRDYETIIKLISATTTAKGLKVTCRLDRRKYPTGRDVTDEEMQRVNLERNKFHGEWNYVIKPSVKA</sequence>
<gene>
    <name evidence="1" type="ORF">B1A_04291</name>
</gene>
<protein>
    <submittedName>
        <fullName evidence="1">Rhodopirellula transposase family protein</fullName>
    </submittedName>
</protein>
<dbReference type="EMBL" id="AUZX01003109">
    <property type="protein sequence ID" value="EQD74805.1"/>
    <property type="molecule type" value="Genomic_DNA"/>
</dbReference>
<reference evidence="1" key="1">
    <citation type="submission" date="2013-08" db="EMBL/GenBank/DDBJ databases">
        <authorList>
            <person name="Mendez C."/>
            <person name="Richter M."/>
            <person name="Ferrer M."/>
            <person name="Sanchez J."/>
        </authorList>
    </citation>
    <scope>NUCLEOTIDE SEQUENCE</scope>
</reference>
<dbReference type="Pfam" id="PF07592">
    <property type="entry name" value="DDE_Tnp_ISAZ013"/>
    <property type="match status" value="1"/>
</dbReference>
<dbReference type="AlphaFoldDB" id="T1CXG4"/>
<dbReference type="NCBIfam" id="NF033519">
    <property type="entry name" value="transpos_ISAzo13"/>
    <property type="match status" value="1"/>
</dbReference>
<proteinExistence type="predicted"/>
<reference evidence="1" key="2">
    <citation type="journal article" date="2014" name="ISME J.">
        <title>Microbial stratification in low pH oxic and suboxic macroscopic growths along an acid mine drainage.</title>
        <authorList>
            <person name="Mendez-Garcia C."/>
            <person name="Mesa V."/>
            <person name="Sprenger R.R."/>
            <person name="Richter M."/>
            <person name="Diez M.S."/>
            <person name="Solano J."/>
            <person name="Bargiela R."/>
            <person name="Golyshina O.V."/>
            <person name="Manteca A."/>
            <person name="Ramos J.L."/>
            <person name="Gallego J.R."/>
            <person name="Llorente I."/>
            <person name="Martins Dos Santos V.A."/>
            <person name="Jensen O.N."/>
            <person name="Pelaez A.I."/>
            <person name="Sanchez J."/>
            <person name="Ferrer M."/>
        </authorList>
    </citation>
    <scope>NUCLEOTIDE SEQUENCE</scope>
</reference>
<dbReference type="InterPro" id="IPR011518">
    <property type="entry name" value="Transposase_36"/>
</dbReference>